<dbReference type="PANTHER" id="PTHR19271">
    <property type="entry name" value="CYTOCHROME B"/>
    <property type="match status" value="1"/>
</dbReference>
<evidence type="ECO:0000256" key="3">
    <source>
        <dbReference type="ARBA" id="ARBA00022617"/>
    </source>
</evidence>
<keyword evidence="7" id="KW-0249">Electron transport</keyword>
<evidence type="ECO:0000256" key="10">
    <source>
        <dbReference type="ARBA" id="ARBA00023136"/>
    </source>
</evidence>
<dbReference type="GO" id="GO:0022904">
    <property type="term" value="P:respiratory electron transport chain"/>
    <property type="evidence" value="ECO:0007669"/>
    <property type="project" value="InterPro"/>
</dbReference>
<dbReference type="SUPFAM" id="SSF81648">
    <property type="entry name" value="a domain/subunit of cytochrome bc1 complex (Ubiquinol-cytochrome c reductase)"/>
    <property type="match status" value="1"/>
</dbReference>
<dbReference type="Pfam" id="PF00032">
    <property type="entry name" value="Cytochrom_B_C"/>
    <property type="match status" value="1"/>
</dbReference>
<evidence type="ECO:0000256" key="7">
    <source>
        <dbReference type="ARBA" id="ARBA00022982"/>
    </source>
</evidence>
<feature type="domain" description="Cytochrome b/b6 N-terminal region profile" evidence="12">
    <location>
        <begin position="5"/>
        <end position="217"/>
    </location>
</feature>
<dbReference type="InterPro" id="IPR016174">
    <property type="entry name" value="Di-haem_cyt_TM"/>
</dbReference>
<evidence type="ECO:0000259" key="12">
    <source>
        <dbReference type="PROSITE" id="PS51002"/>
    </source>
</evidence>
<comment type="subcellular location">
    <subcellularLocation>
        <location evidence="1">Membrane</location>
        <topology evidence="1">Multi-pass membrane protein</topology>
    </subcellularLocation>
</comment>
<dbReference type="InterPro" id="IPR036150">
    <property type="entry name" value="Cyt_b/b6_C_sf"/>
</dbReference>
<gene>
    <name evidence="14" type="ORF">LCGC14_0559420</name>
</gene>
<dbReference type="GO" id="GO:0016491">
    <property type="term" value="F:oxidoreductase activity"/>
    <property type="evidence" value="ECO:0007669"/>
    <property type="project" value="InterPro"/>
</dbReference>
<keyword evidence="6" id="KW-0479">Metal-binding</keyword>
<evidence type="ECO:0000313" key="14">
    <source>
        <dbReference type="EMBL" id="KKN57694.1"/>
    </source>
</evidence>
<keyword evidence="5 11" id="KW-0812">Transmembrane</keyword>
<dbReference type="InterPro" id="IPR027387">
    <property type="entry name" value="Cytb/b6-like_sf"/>
</dbReference>
<dbReference type="InterPro" id="IPR005798">
    <property type="entry name" value="Cyt_b/b6_C"/>
</dbReference>
<evidence type="ECO:0008006" key="15">
    <source>
        <dbReference type="Google" id="ProtNLM"/>
    </source>
</evidence>
<evidence type="ECO:0000256" key="1">
    <source>
        <dbReference type="ARBA" id="ARBA00004141"/>
    </source>
</evidence>
<sequence>MKTGIQSWLDERFGLSNITKFLKEKTVPQHKHSIWYYTGSAILLFFTIQVITGFMLVFYYKPTLEGANASVARIMTEVPLGWIIRSVHSWAASFLIAFVFIHLLSTWLTKSYRKPRELTWMSGVFLLAASLAFGFTGYLLPWDDLSLSATKVGTDLPRSIPLVGAWVTRLLRGGEDVTGDTLTRFFGFHVSILPVFIFILLGVHIYLIQKHGMGLPLAAEGKKEKMREIPFWPNFVFREMVVWLLLLGILFSLAIFFPPSLDKAADLMAAAPEGIKPEWYFLFLFQTLKIFPAKILFLNGDTLAVFLMLLAGILFFFLPVMDNKPTEKKGRIITIIALVVIAYAVVMTVWSLL</sequence>
<evidence type="ECO:0000256" key="11">
    <source>
        <dbReference type="SAM" id="Phobius"/>
    </source>
</evidence>
<reference evidence="14" key="1">
    <citation type="journal article" date="2015" name="Nature">
        <title>Complex archaea that bridge the gap between prokaryotes and eukaryotes.</title>
        <authorList>
            <person name="Spang A."/>
            <person name="Saw J.H."/>
            <person name="Jorgensen S.L."/>
            <person name="Zaremba-Niedzwiedzka K."/>
            <person name="Martijn J."/>
            <person name="Lind A.E."/>
            <person name="van Eijk R."/>
            <person name="Schleper C."/>
            <person name="Guy L."/>
            <person name="Ettema T.J."/>
        </authorList>
    </citation>
    <scope>NUCLEOTIDE SEQUENCE</scope>
</reference>
<evidence type="ECO:0000256" key="6">
    <source>
        <dbReference type="ARBA" id="ARBA00022723"/>
    </source>
</evidence>
<feature type="transmembrane region" description="Helical" evidence="11">
    <location>
        <begin position="302"/>
        <end position="320"/>
    </location>
</feature>
<dbReference type="GO" id="GO:0046872">
    <property type="term" value="F:metal ion binding"/>
    <property type="evidence" value="ECO:0007669"/>
    <property type="project" value="UniProtKB-KW"/>
</dbReference>
<evidence type="ECO:0000259" key="13">
    <source>
        <dbReference type="PROSITE" id="PS51003"/>
    </source>
</evidence>
<feature type="domain" description="Cytochrome b/b6 C-terminal region profile" evidence="13">
    <location>
        <begin position="221"/>
        <end position="353"/>
    </location>
</feature>
<keyword evidence="8 11" id="KW-1133">Transmembrane helix</keyword>
<dbReference type="AlphaFoldDB" id="A0A0F9RSH4"/>
<dbReference type="SUPFAM" id="SSF81342">
    <property type="entry name" value="Transmembrane di-heme cytochromes"/>
    <property type="match status" value="1"/>
</dbReference>
<dbReference type="PANTHER" id="PTHR19271:SF16">
    <property type="entry name" value="CYTOCHROME B"/>
    <property type="match status" value="1"/>
</dbReference>
<dbReference type="GO" id="GO:0016020">
    <property type="term" value="C:membrane"/>
    <property type="evidence" value="ECO:0007669"/>
    <property type="project" value="UniProtKB-SubCell"/>
</dbReference>
<keyword evidence="2" id="KW-0813">Transport</keyword>
<dbReference type="InterPro" id="IPR005797">
    <property type="entry name" value="Cyt_b/b6_N"/>
</dbReference>
<feature type="transmembrane region" description="Helical" evidence="11">
    <location>
        <begin position="235"/>
        <end position="257"/>
    </location>
</feature>
<feature type="transmembrane region" description="Helical" evidence="11">
    <location>
        <begin position="332"/>
        <end position="352"/>
    </location>
</feature>
<feature type="transmembrane region" description="Helical" evidence="11">
    <location>
        <begin position="87"/>
        <end position="108"/>
    </location>
</feature>
<keyword evidence="9" id="KW-0408">Iron</keyword>
<keyword evidence="4" id="KW-0679">Respiratory chain</keyword>
<comment type="caution">
    <text evidence="14">The sequence shown here is derived from an EMBL/GenBank/DDBJ whole genome shotgun (WGS) entry which is preliminary data.</text>
</comment>
<dbReference type="GO" id="GO:0009055">
    <property type="term" value="F:electron transfer activity"/>
    <property type="evidence" value="ECO:0007669"/>
    <property type="project" value="InterPro"/>
</dbReference>
<dbReference type="EMBL" id="LAZR01000793">
    <property type="protein sequence ID" value="KKN57694.1"/>
    <property type="molecule type" value="Genomic_DNA"/>
</dbReference>
<dbReference type="PROSITE" id="PS51003">
    <property type="entry name" value="CYTB_CTER"/>
    <property type="match status" value="1"/>
</dbReference>
<proteinExistence type="predicted"/>
<feature type="transmembrane region" description="Helical" evidence="11">
    <location>
        <begin position="120"/>
        <end position="140"/>
    </location>
</feature>
<dbReference type="Gene3D" id="1.20.810.10">
    <property type="entry name" value="Cytochrome Bc1 Complex, Chain C"/>
    <property type="match status" value="1"/>
</dbReference>
<feature type="transmembrane region" description="Helical" evidence="11">
    <location>
        <begin position="34"/>
        <end position="60"/>
    </location>
</feature>
<dbReference type="Pfam" id="PF00033">
    <property type="entry name" value="Cytochrome_B"/>
    <property type="match status" value="1"/>
</dbReference>
<evidence type="ECO:0000256" key="4">
    <source>
        <dbReference type="ARBA" id="ARBA00022660"/>
    </source>
</evidence>
<evidence type="ECO:0000256" key="8">
    <source>
        <dbReference type="ARBA" id="ARBA00022989"/>
    </source>
</evidence>
<organism evidence="14">
    <name type="scientific">marine sediment metagenome</name>
    <dbReference type="NCBI Taxonomy" id="412755"/>
    <lineage>
        <taxon>unclassified sequences</taxon>
        <taxon>metagenomes</taxon>
        <taxon>ecological metagenomes</taxon>
    </lineage>
</organism>
<dbReference type="CDD" id="cd00284">
    <property type="entry name" value="Cytochrome_b_N"/>
    <property type="match status" value="1"/>
</dbReference>
<name>A0A0F9RSH4_9ZZZZ</name>
<keyword evidence="10 11" id="KW-0472">Membrane</keyword>
<protein>
    <recommendedName>
        <fullName evidence="15">Cytochrome b/b6 N-terminal region profile domain-containing protein</fullName>
    </recommendedName>
</protein>
<accession>A0A0F9RSH4</accession>
<evidence type="ECO:0000256" key="9">
    <source>
        <dbReference type="ARBA" id="ARBA00023004"/>
    </source>
</evidence>
<evidence type="ECO:0000256" key="2">
    <source>
        <dbReference type="ARBA" id="ARBA00022448"/>
    </source>
</evidence>
<evidence type="ECO:0000256" key="5">
    <source>
        <dbReference type="ARBA" id="ARBA00022692"/>
    </source>
</evidence>
<dbReference type="PROSITE" id="PS51002">
    <property type="entry name" value="CYTB_NTER"/>
    <property type="match status" value="1"/>
</dbReference>
<feature type="transmembrane region" description="Helical" evidence="11">
    <location>
        <begin position="186"/>
        <end position="207"/>
    </location>
</feature>
<dbReference type="InterPro" id="IPR048259">
    <property type="entry name" value="Cytochrome_b_N_euk/bac"/>
</dbReference>
<keyword evidence="3" id="KW-0349">Heme</keyword>